<dbReference type="GO" id="GO:0003677">
    <property type="term" value="F:DNA binding"/>
    <property type="evidence" value="ECO:0007669"/>
    <property type="project" value="UniProtKB-KW"/>
</dbReference>
<dbReference type="SUPFAM" id="SSF101936">
    <property type="entry name" value="DNA-binding pseudobarrel domain"/>
    <property type="match status" value="1"/>
</dbReference>
<sequence>MALPSHATTKLWGVYKAPTNVLIETDNGRKFTVYISEAKGIFFLFNGWSDVITHLGIKSGTFVIFTPLDSTTFKLTYFVNGVSSICFWSSMVSTASHLTVIPDSILPKSHDYTFADLISTIYLDNKEFHVKVQSFNGKVCFTAGIDVIVTQYQLEAGSYFLFTKWFGHSFHLRVFDINGIEMNFDHVHVDDVDIPPIDSIQDVPPTDDAEQTNGHIIRFVRMAADYFRLPDDVSRKAKLELGVKSITIRLLHLNPQKEFANGTIREERFEGYCYALRSWSRFMNIAGIKVGDTVYFCFDETEQVLSVERVVSPVDHS</sequence>
<dbReference type="Proteomes" id="UP000215914">
    <property type="component" value="Unassembled WGS sequence"/>
</dbReference>
<dbReference type="InterPro" id="IPR003340">
    <property type="entry name" value="B3_DNA-bd"/>
</dbReference>
<proteinExistence type="predicted"/>
<dbReference type="GO" id="GO:0005634">
    <property type="term" value="C:nucleus"/>
    <property type="evidence" value="ECO:0007669"/>
    <property type="project" value="UniProtKB-SubCell"/>
</dbReference>
<evidence type="ECO:0000256" key="3">
    <source>
        <dbReference type="ARBA" id="ARBA00023125"/>
    </source>
</evidence>
<gene>
    <name evidence="7" type="ORF">HanXRQr2_Chr06g0246651</name>
</gene>
<dbReference type="AlphaFoldDB" id="A0A9K3IQM0"/>
<dbReference type="EMBL" id="MNCJ02000321">
    <property type="protein sequence ID" value="KAF5801311.1"/>
    <property type="molecule type" value="Genomic_DNA"/>
</dbReference>
<dbReference type="Gramene" id="mRNA:HanXRQr2_Chr06g0246651">
    <property type="protein sequence ID" value="mRNA:HanXRQr2_Chr06g0246651"/>
    <property type="gene ID" value="HanXRQr2_Chr06g0246651"/>
</dbReference>
<dbReference type="Gene3D" id="2.40.330.10">
    <property type="entry name" value="DNA-binding pseudobarrel domain"/>
    <property type="match status" value="1"/>
</dbReference>
<keyword evidence="5" id="KW-0539">Nucleus</keyword>
<evidence type="ECO:0000259" key="6">
    <source>
        <dbReference type="PROSITE" id="PS50863"/>
    </source>
</evidence>
<reference evidence="7" key="1">
    <citation type="journal article" date="2017" name="Nature">
        <title>The sunflower genome provides insights into oil metabolism, flowering and Asterid evolution.</title>
        <authorList>
            <person name="Badouin H."/>
            <person name="Gouzy J."/>
            <person name="Grassa C.J."/>
            <person name="Murat F."/>
            <person name="Staton S.E."/>
            <person name="Cottret L."/>
            <person name="Lelandais-Briere C."/>
            <person name="Owens G.L."/>
            <person name="Carrere S."/>
            <person name="Mayjonade B."/>
            <person name="Legrand L."/>
            <person name="Gill N."/>
            <person name="Kane N.C."/>
            <person name="Bowers J.E."/>
            <person name="Hubner S."/>
            <person name="Bellec A."/>
            <person name="Berard A."/>
            <person name="Berges H."/>
            <person name="Blanchet N."/>
            <person name="Boniface M.C."/>
            <person name="Brunel D."/>
            <person name="Catrice O."/>
            <person name="Chaidir N."/>
            <person name="Claudel C."/>
            <person name="Donnadieu C."/>
            <person name="Faraut T."/>
            <person name="Fievet G."/>
            <person name="Helmstetter N."/>
            <person name="King M."/>
            <person name="Knapp S.J."/>
            <person name="Lai Z."/>
            <person name="Le Paslier M.C."/>
            <person name="Lippi Y."/>
            <person name="Lorenzon L."/>
            <person name="Mandel J.R."/>
            <person name="Marage G."/>
            <person name="Marchand G."/>
            <person name="Marquand E."/>
            <person name="Bret-Mestries E."/>
            <person name="Morien E."/>
            <person name="Nambeesan S."/>
            <person name="Nguyen T."/>
            <person name="Pegot-Espagnet P."/>
            <person name="Pouilly N."/>
            <person name="Raftis F."/>
            <person name="Sallet E."/>
            <person name="Schiex T."/>
            <person name="Thomas J."/>
            <person name="Vandecasteele C."/>
            <person name="Vares D."/>
            <person name="Vear F."/>
            <person name="Vautrin S."/>
            <person name="Crespi M."/>
            <person name="Mangin B."/>
            <person name="Burke J.M."/>
            <person name="Salse J."/>
            <person name="Munos S."/>
            <person name="Vincourt P."/>
            <person name="Rieseberg L.H."/>
            <person name="Langlade N.B."/>
        </authorList>
    </citation>
    <scope>NUCLEOTIDE SEQUENCE</scope>
    <source>
        <tissue evidence="7">Leaves</tissue>
    </source>
</reference>
<protein>
    <submittedName>
        <fullName evidence="7">Transcription factor B3-Domain family</fullName>
    </submittedName>
</protein>
<dbReference type="PANTHER" id="PTHR31920">
    <property type="entry name" value="B3 DOMAIN-CONTAINING"/>
    <property type="match status" value="1"/>
</dbReference>
<name>A0A9K3IQM0_HELAN</name>
<dbReference type="InterPro" id="IPR050655">
    <property type="entry name" value="Plant_B3_domain"/>
</dbReference>
<evidence type="ECO:0000313" key="7">
    <source>
        <dbReference type="EMBL" id="KAF5801311.1"/>
    </source>
</evidence>
<keyword evidence="4" id="KW-0804">Transcription</keyword>
<dbReference type="PANTHER" id="PTHR31920:SF101">
    <property type="entry name" value="DNA-BINDING PSEUDOBARREL DOMAIN-CONTAINING PROTEIN-RELATED"/>
    <property type="match status" value="1"/>
</dbReference>
<evidence type="ECO:0000256" key="1">
    <source>
        <dbReference type="ARBA" id="ARBA00004123"/>
    </source>
</evidence>
<dbReference type="InterPro" id="IPR015300">
    <property type="entry name" value="DNA-bd_pseudobarrel_sf"/>
</dbReference>
<comment type="subcellular location">
    <subcellularLocation>
        <location evidence="1">Nucleus</location>
    </subcellularLocation>
</comment>
<evidence type="ECO:0000256" key="4">
    <source>
        <dbReference type="ARBA" id="ARBA00023163"/>
    </source>
</evidence>
<accession>A0A9K3IQM0</accession>
<evidence type="ECO:0000256" key="5">
    <source>
        <dbReference type="ARBA" id="ARBA00023242"/>
    </source>
</evidence>
<evidence type="ECO:0000313" key="8">
    <source>
        <dbReference type="Proteomes" id="UP000215914"/>
    </source>
</evidence>
<reference evidence="7" key="2">
    <citation type="submission" date="2020-06" db="EMBL/GenBank/DDBJ databases">
        <title>Helianthus annuus Genome sequencing and assembly Release 2.</title>
        <authorList>
            <person name="Gouzy J."/>
            <person name="Langlade N."/>
            <person name="Munos S."/>
        </authorList>
    </citation>
    <scope>NUCLEOTIDE SEQUENCE</scope>
    <source>
        <tissue evidence="7">Leaves</tissue>
    </source>
</reference>
<keyword evidence="8" id="KW-1185">Reference proteome</keyword>
<evidence type="ECO:0000256" key="2">
    <source>
        <dbReference type="ARBA" id="ARBA00023015"/>
    </source>
</evidence>
<organism evidence="7 8">
    <name type="scientific">Helianthus annuus</name>
    <name type="common">Common sunflower</name>
    <dbReference type="NCBI Taxonomy" id="4232"/>
    <lineage>
        <taxon>Eukaryota</taxon>
        <taxon>Viridiplantae</taxon>
        <taxon>Streptophyta</taxon>
        <taxon>Embryophyta</taxon>
        <taxon>Tracheophyta</taxon>
        <taxon>Spermatophyta</taxon>
        <taxon>Magnoliopsida</taxon>
        <taxon>eudicotyledons</taxon>
        <taxon>Gunneridae</taxon>
        <taxon>Pentapetalae</taxon>
        <taxon>asterids</taxon>
        <taxon>campanulids</taxon>
        <taxon>Asterales</taxon>
        <taxon>Asteraceae</taxon>
        <taxon>Asteroideae</taxon>
        <taxon>Heliantheae alliance</taxon>
        <taxon>Heliantheae</taxon>
        <taxon>Helianthus</taxon>
    </lineage>
</organism>
<comment type="caution">
    <text evidence="7">The sequence shown here is derived from an EMBL/GenBank/DDBJ whole genome shotgun (WGS) entry which is preliminary data.</text>
</comment>
<feature type="domain" description="TF-B3" evidence="6">
    <location>
        <begin position="1"/>
        <end position="81"/>
    </location>
</feature>
<keyword evidence="3" id="KW-0238">DNA-binding</keyword>
<dbReference type="PROSITE" id="PS50863">
    <property type="entry name" value="B3"/>
    <property type="match status" value="1"/>
</dbReference>
<keyword evidence="2" id="KW-0805">Transcription regulation</keyword>